<evidence type="ECO:0000256" key="2">
    <source>
        <dbReference type="ARBA" id="ARBA00022908"/>
    </source>
</evidence>
<dbReference type="InterPro" id="IPR050090">
    <property type="entry name" value="Tyrosine_recombinase_XerCD"/>
</dbReference>
<dbReference type="PANTHER" id="PTHR30349">
    <property type="entry name" value="PHAGE INTEGRASE-RELATED"/>
    <property type="match status" value="1"/>
</dbReference>
<dbReference type="InterPro" id="IPR011010">
    <property type="entry name" value="DNA_brk_join_enz"/>
</dbReference>
<dbReference type="InterPro" id="IPR002104">
    <property type="entry name" value="Integrase_catalytic"/>
</dbReference>
<evidence type="ECO:0000256" key="1">
    <source>
        <dbReference type="ARBA" id="ARBA00008857"/>
    </source>
</evidence>
<feature type="coiled-coil region" evidence="5">
    <location>
        <begin position="116"/>
        <end position="145"/>
    </location>
</feature>
<dbReference type="Pfam" id="PF20172">
    <property type="entry name" value="DUF6538"/>
    <property type="match status" value="1"/>
</dbReference>
<dbReference type="Proteomes" id="UP000240010">
    <property type="component" value="Unassembled WGS sequence"/>
</dbReference>
<gene>
    <name evidence="7" type="ORF">B0F87_10559</name>
</gene>
<evidence type="ECO:0000256" key="5">
    <source>
        <dbReference type="SAM" id="Coils"/>
    </source>
</evidence>
<evidence type="ECO:0000313" key="8">
    <source>
        <dbReference type="Proteomes" id="UP000240010"/>
    </source>
</evidence>
<proteinExistence type="inferred from homology"/>
<dbReference type="GO" id="GO:0006310">
    <property type="term" value="P:DNA recombination"/>
    <property type="evidence" value="ECO:0007669"/>
    <property type="project" value="UniProtKB-KW"/>
</dbReference>
<keyword evidence="3" id="KW-0238">DNA-binding</keyword>
<keyword evidence="2" id="KW-0229">DNA integration</keyword>
<dbReference type="CDD" id="cd01184">
    <property type="entry name" value="INT_C_like_1"/>
    <property type="match status" value="1"/>
</dbReference>
<evidence type="ECO:0000259" key="6">
    <source>
        <dbReference type="PROSITE" id="PS51898"/>
    </source>
</evidence>
<dbReference type="InterPro" id="IPR013762">
    <property type="entry name" value="Integrase-like_cat_sf"/>
</dbReference>
<dbReference type="AlphaFoldDB" id="A0A2S6HDX0"/>
<evidence type="ECO:0000313" key="7">
    <source>
        <dbReference type="EMBL" id="PPK75593.1"/>
    </source>
</evidence>
<accession>A0A2S6HDX0</accession>
<dbReference type="GO" id="GO:0003677">
    <property type="term" value="F:DNA binding"/>
    <property type="evidence" value="ECO:0007669"/>
    <property type="project" value="UniProtKB-KW"/>
</dbReference>
<evidence type="ECO:0000256" key="4">
    <source>
        <dbReference type="ARBA" id="ARBA00023172"/>
    </source>
</evidence>
<organism evidence="7 8">
    <name type="scientific">Methylobacter tundripaludum</name>
    <dbReference type="NCBI Taxonomy" id="173365"/>
    <lineage>
        <taxon>Bacteria</taxon>
        <taxon>Pseudomonadati</taxon>
        <taxon>Pseudomonadota</taxon>
        <taxon>Gammaproteobacteria</taxon>
        <taxon>Methylococcales</taxon>
        <taxon>Methylococcaceae</taxon>
        <taxon>Methylobacter</taxon>
    </lineage>
</organism>
<dbReference type="PANTHER" id="PTHR30349:SF41">
    <property type="entry name" value="INTEGRASE_RECOMBINASE PROTEIN MJ0367-RELATED"/>
    <property type="match status" value="1"/>
</dbReference>
<dbReference type="Pfam" id="PF00589">
    <property type="entry name" value="Phage_integrase"/>
    <property type="match status" value="1"/>
</dbReference>
<feature type="domain" description="Tyr recombinase" evidence="6">
    <location>
        <begin position="310"/>
        <end position="515"/>
    </location>
</feature>
<dbReference type="EMBL" id="PTIZ01000005">
    <property type="protein sequence ID" value="PPK75593.1"/>
    <property type="molecule type" value="Genomic_DNA"/>
</dbReference>
<sequence length="527" mass="60002">MGGMAYMCKNRHGTYYARFIIPKHLQSHFENKKEIRRSLQTDSRKLAVKRARVYRVQFESIVEQLMVKEFSAFEVTLEGATVATLPNGEKKTITGKITRSLASPDEDTTQHKQYLLNQLREEARREEETAERQQREQRAEEVHQAQLAAITTGTLAGNAALPIGKKTTEYLDDYIAHKLTPGKKGSWSEGTARQKPNKLNVFRSVFGDKPAAELTRDDMNNYIDIAYKIPSNFENPIYKKFKGITLDMVLTNAPEIEAIDYGVRGAGTVRDDLKTIRAFLNWVLKRKDETSLQTAINALDNEISDIDYESSRRAFTDEELKTLLQDDNTASENYVKGFSNPINFWLPLIALYTGARIAEICQLHLTDIKQVKALSSHVEHWCIDINDDGDKKLKTKNSKRQIPIHQNLINAGLITYADDLKAKRETKLFPDAARASDQFGGQSQWFGIYSGKAGITDKDIAFHSFRHCFTNYLNNRHTPEDLVIALSGHQYKSIAKSTYDRNRKRDVGKLAEVIDSIDYGLIHPEFK</sequence>
<comment type="similarity">
    <text evidence="1">Belongs to the 'phage' integrase family.</text>
</comment>
<protein>
    <submittedName>
        <fullName evidence="7">Phage integrase family protein</fullName>
    </submittedName>
</protein>
<dbReference type="InterPro" id="IPR046668">
    <property type="entry name" value="DUF6538"/>
</dbReference>
<dbReference type="Gene3D" id="1.10.443.10">
    <property type="entry name" value="Intergrase catalytic core"/>
    <property type="match status" value="1"/>
</dbReference>
<keyword evidence="5" id="KW-0175">Coiled coil</keyword>
<dbReference type="PROSITE" id="PS51898">
    <property type="entry name" value="TYR_RECOMBINASE"/>
    <property type="match status" value="1"/>
</dbReference>
<dbReference type="GO" id="GO:0015074">
    <property type="term" value="P:DNA integration"/>
    <property type="evidence" value="ECO:0007669"/>
    <property type="project" value="UniProtKB-KW"/>
</dbReference>
<comment type="caution">
    <text evidence="7">The sequence shown here is derived from an EMBL/GenBank/DDBJ whole genome shotgun (WGS) entry which is preliminary data.</text>
</comment>
<evidence type="ECO:0000256" key="3">
    <source>
        <dbReference type="ARBA" id="ARBA00023125"/>
    </source>
</evidence>
<dbReference type="SUPFAM" id="SSF56349">
    <property type="entry name" value="DNA breaking-rejoining enzymes"/>
    <property type="match status" value="1"/>
</dbReference>
<name>A0A2S6HDX0_9GAMM</name>
<dbReference type="RefSeq" id="WP_104428836.1">
    <property type="nucleotide sequence ID" value="NZ_PTIZ01000005.1"/>
</dbReference>
<keyword evidence="4" id="KW-0233">DNA recombination</keyword>
<reference evidence="7 8" key="1">
    <citation type="submission" date="2018-02" db="EMBL/GenBank/DDBJ databases">
        <title>Subsurface microbial communities from deep shales in Ohio and West Virginia, USA.</title>
        <authorList>
            <person name="Wrighton K."/>
        </authorList>
    </citation>
    <scope>NUCLEOTIDE SEQUENCE [LARGE SCALE GENOMIC DNA]</scope>
    <source>
        <strain evidence="7 8">OWC-DMM</strain>
    </source>
</reference>